<dbReference type="NCBIfam" id="TIGR00453">
    <property type="entry name" value="ispD"/>
    <property type="match status" value="1"/>
</dbReference>
<dbReference type="InterPro" id="IPR001228">
    <property type="entry name" value="IspD"/>
</dbReference>
<evidence type="ECO:0000256" key="13">
    <source>
        <dbReference type="ARBA" id="ARBA00023268"/>
    </source>
</evidence>
<dbReference type="Pfam" id="PF01128">
    <property type="entry name" value="IspD"/>
    <property type="match status" value="1"/>
</dbReference>
<feature type="region of interest" description="2-C-methyl-D-erythritol 2,4-cyclodiphosphate synthase" evidence="14">
    <location>
        <begin position="224"/>
        <end position="382"/>
    </location>
</feature>
<keyword evidence="8 14" id="KW-0808">Transferase</keyword>
<dbReference type="InterPro" id="IPR003526">
    <property type="entry name" value="MECDP_synthase"/>
</dbReference>
<evidence type="ECO:0000256" key="5">
    <source>
        <dbReference type="ARBA" id="ARBA00004787"/>
    </source>
</evidence>
<feature type="binding site" evidence="14">
    <location>
        <position position="364"/>
    </location>
    <ligand>
        <name>4-CDP-2-C-methyl-D-erythritol 2-phosphate</name>
        <dbReference type="ChEBI" id="CHEBI:57919"/>
    </ligand>
</feature>
<evidence type="ECO:0000259" key="15">
    <source>
        <dbReference type="Pfam" id="PF02542"/>
    </source>
</evidence>
<comment type="pathway">
    <text evidence="4 14">Isoprenoid biosynthesis; isopentenyl diphosphate biosynthesis via DXP pathway; isopentenyl diphosphate from 1-deoxy-D-xylulose 5-phosphate: step 4/6.</text>
</comment>
<comment type="cofactor">
    <cofactor evidence="3 14">
        <name>a divalent metal cation</name>
        <dbReference type="ChEBI" id="CHEBI:60240"/>
    </cofactor>
</comment>
<dbReference type="PANTHER" id="PTHR43181:SF1">
    <property type="entry name" value="2-C-METHYL-D-ERYTHRITOL 2,4-CYCLODIPHOSPHATE SYNTHASE, CHLOROPLASTIC"/>
    <property type="match status" value="1"/>
</dbReference>
<comment type="similarity">
    <text evidence="7">Belongs to the IspD/TarI cytidylyltransferase family. IspD subfamily.</text>
</comment>
<dbReference type="SUPFAM" id="SSF53448">
    <property type="entry name" value="Nucleotide-diphospho-sugar transferases"/>
    <property type="match status" value="1"/>
</dbReference>
<evidence type="ECO:0000256" key="9">
    <source>
        <dbReference type="ARBA" id="ARBA00022695"/>
    </source>
</evidence>
<evidence type="ECO:0000256" key="12">
    <source>
        <dbReference type="ARBA" id="ARBA00023239"/>
    </source>
</evidence>
<feature type="binding site" evidence="14">
    <location>
        <position position="230"/>
    </location>
    <ligand>
        <name>a divalent metal cation</name>
        <dbReference type="ChEBI" id="CHEBI:60240"/>
    </ligand>
</feature>
<evidence type="ECO:0000256" key="14">
    <source>
        <dbReference type="HAMAP-Rule" id="MF_01520"/>
    </source>
</evidence>
<dbReference type="PANTHER" id="PTHR43181">
    <property type="entry name" value="2-C-METHYL-D-ERYTHRITOL 2,4-CYCLODIPHOSPHATE SYNTHASE, CHLOROPLASTIC"/>
    <property type="match status" value="1"/>
</dbReference>
<comment type="similarity">
    <text evidence="14">In the C-terminal section; belongs to the IspF family.</text>
</comment>
<keyword evidence="11 14" id="KW-0414">Isoprene biosynthesis</keyword>
<dbReference type="InterPro" id="IPR029044">
    <property type="entry name" value="Nucleotide-diphossugar_trans"/>
</dbReference>
<comment type="pathway">
    <text evidence="5 14">Isoprenoid biosynthesis; isopentenyl diphosphate biosynthesis via DXP pathway; isopentenyl diphosphate from 1-deoxy-D-xylulose 5-phosphate: step 2/6.</text>
</comment>
<organism evidence="16 17">
    <name type="scientific">Sphingoaurantiacus capsulatus</name>
    <dbReference type="NCBI Taxonomy" id="1771310"/>
    <lineage>
        <taxon>Bacteria</taxon>
        <taxon>Pseudomonadati</taxon>
        <taxon>Pseudomonadota</taxon>
        <taxon>Alphaproteobacteria</taxon>
        <taxon>Sphingomonadales</taxon>
        <taxon>Sphingosinicellaceae</taxon>
        <taxon>Sphingoaurantiacus</taxon>
    </lineage>
</organism>
<feature type="binding site" evidence="14">
    <location>
        <begin position="230"/>
        <end position="232"/>
    </location>
    <ligand>
        <name>4-CDP-2-C-methyl-D-erythritol 2-phosphate</name>
        <dbReference type="ChEBI" id="CHEBI:57919"/>
    </ligand>
</feature>
<comment type="caution">
    <text evidence="16">The sequence shown here is derived from an EMBL/GenBank/DDBJ whole genome shotgun (WGS) entry which is preliminary data.</text>
</comment>
<feature type="site" description="Transition state stabilizer" evidence="14">
    <location>
        <position position="18"/>
    </location>
</feature>
<feature type="site" description="Transition state stabilizer" evidence="14">
    <location>
        <position position="25"/>
    </location>
</feature>
<protein>
    <recommendedName>
        <fullName evidence="14">Bifunctional enzyme IspD/IspF</fullName>
    </recommendedName>
    <domain>
        <recommendedName>
            <fullName evidence="14">2-C-methyl-D-erythritol 4-phosphate cytidylyltransferase</fullName>
            <ecNumber evidence="14">2.7.7.60</ecNumber>
        </recommendedName>
        <alternativeName>
            <fullName evidence="14">4-diphosphocytidyl-2C-methyl-D-erythritol synthase</fullName>
        </alternativeName>
        <alternativeName>
            <fullName evidence="14">MEP cytidylyltransferase</fullName>
            <shortName evidence="14">MCT</shortName>
        </alternativeName>
    </domain>
    <domain>
        <recommendedName>
            <fullName evidence="14">2-C-methyl-D-erythritol 2,4-cyclodiphosphate synthase</fullName>
            <shortName evidence="14">MECDP-synthase</shortName>
            <shortName evidence="14">MECPP-synthase</shortName>
            <shortName evidence="14">MECPS</shortName>
            <ecNumber evidence="14">4.6.1.12</ecNumber>
        </recommendedName>
    </domain>
</protein>
<dbReference type="HAMAP" id="MF_00107">
    <property type="entry name" value="IspF"/>
    <property type="match status" value="1"/>
</dbReference>
<dbReference type="CDD" id="cd00554">
    <property type="entry name" value="MECDP_synthase"/>
    <property type="match status" value="1"/>
</dbReference>
<dbReference type="Gene3D" id="3.90.550.10">
    <property type="entry name" value="Spore Coat Polysaccharide Biosynthesis Protein SpsA, Chain A"/>
    <property type="match status" value="1"/>
</dbReference>
<comment type="catalytic activity">
    <reaction evidence="2 14">
        <text>2-C-methyl-D-erythritol 4-phosphate + CTP + H(+) = 4-CDP-2-C-methyl-D-erythritol + diphosphate</text>
        <dbReference type="Rhea" id="RHEA:13429"/>
        <dbReference type="ChEBI" id="CHEBI:15378"/>
        <dbReference type="ChEBI" id="CHEBI:33019"/>
        <dbReference type="ChEBI" id="CHEBI:37563"/>
        <dbReference type="ChEBI" id="CHEBI:57823"/>
        <dbReference type="ChEBI" id="CHEBI:58262"/>
        <dbReference type="EC" id="2.7.7.60"/>
    </reaction>
</comment>
<comment type="function">
    <text evidence="14">Bifunctional enzyme that catalyzes the formation of 4-diphosphocytidyl-2-C-methyl-D-erythritol from CTP and 2-C-methyl-D-erythritol 4-phosphate (MEP) (IspD), and catalyzes the conversion of 4-diphosphocytidyl-2-C-methyl-D-erythritol 2-phosphate (CDP-ME2P) to 2-C-methyl-D-erythritol 2,4-cyclodiphosphate (ME-CPP) with a corresponding release of cytidine 5-monophosphate (CMP) (IspF).</text>
</comment>
<keyword evidence="17" id="KW-1185">Reference proteome</keyword>
<feature type="binding site" evidence="14">
    <location>
        <position position="232"/>
    </location>
    <ligand>
        <name>a divalent metal cation</name>
        <dbReference type="ChEBI" id="CHEBI:60240"/>
    </ligand>
</feature>
<keyword evidence="13 14" id="KW-0511">Multifunctional enzyme</keyword>
<dbReference type="InterPro" id="IPR034683">
    <property type="entry name" value="IspD/TarI"/>
</dbReference>
<evidence type="ECO:0000256" key="7">
    <source>
        <dbReference type="ARBA" id="ARBA00009789"/>
    </source>
</evidence>
<feature type="binding site" evidence="14">
    <location>
        <position position="264"/>
    </location>
    <ligand>
        <name>a divalent metal cation</name>
        <dbReference type="ChEBI" id="CHEBI:60240"/>
    </ligand>
</feature>
<feature type="site" description="Transition state stabilizer" evidence="14">
    <location>
        <position position="256"/>
    </location>
</feature>
<dbReference type="InterPro" id="IPR018294">
    <property type="entry name" value="ISPD_synthase_CS"/>
</dbReference>
<feature type="site" description="Transition state stabilizer" evidence="14">
    <location>
        <position position="355"/>
    </location>
</feature>
<evidence type="ECO:0000256" key="8">
    <source>
        <dbReference type="ARBA" id="ARBA00022679"/>
    </source>
</evidence>
<dbReference type="HAMAP" id="MF_01520">
    <property type="entry name" value="IspDF"/>
    <property type="match status" value="1"/>
</dbReference>
<comment type="caution">
    <text evidence="14">Lacks conserved residue(s) required for the propagation of feature annotation.</text>
</comment>
<dbReference type="PROSITE" id="PS01350">
    <property type="entry name" value="ISPF"/>
    <property type="match status" value="1"/>
</dbReference>
<feature type="binding site" evidence="14">
    <location>
        <begin position="354"/>
        <end position="357"/>
    </location>
    <ligand>
        <name>4-CDP-2-C-methyl-D-erythritol 2-phosphate</name>
        <dbReference type="ChEBI" id="CHEBI:57919"/>
    </ligand>
</feature>
<dbReference type="EC" id="2.7.7.60" evidence="14"/>
<evidence type="ECO:0000256" key="2">
    <source>
        <dbReference type="ARBA" id="ARBA00001282"/>
    </source>
</evidence>
<name>A0ABV7XCW4_9SPHN</name>
<sequence>MSRPRTLALIVAAGRGHRAGEGLPKQYRTIGGQAVLRRTVQAFLAHPQIDGVQVVIHPDDRELYDAAVEGLDFLPPVNGGASRQESVKLGLEALTADCVLIHDAARPFVAPAVIDRVLAALNNEDGVIPALPVSDSLRRGGSHIEAEVEREGLYRAQTPQGFRHAAILAAHRAVSLAATDDAAVLRAAGGRVAMVEGDEANMKLTTPADFARAETLLAAAMTSRTAMGYDVHRFGPGDHIWLCGLQIAHTHGLIGHSDADVGLHAITDALLGTIGDGDIGQHFPPSDPQWKGAASDRFLAHAAQLVRARGGRIDHVDLTIIAEAPKVGPHRDAMRQRIAAILGIGFGSVSVKATTTEGLGFTGRREGIAAQAVATVRLPAED</sequence>
<dbReference type="Gene3D" id="3.30.1330.50">
    <property type="entry name" value="2-C-methyl-D-erythritol 2,4-cyclodiphosphate synthase"/>
    <property type="match status" value="1"/>
</dbReference>
<feature type="binding site" evidence="14">
    <location>
        <position position="361"/>
    </location>
    <ligand>
        <name>4-CDP-2-C-methyl-D-erythritol 2-phosphate</name>
        <dbReference type="ChEBI" id="CHEBI:57919"/>
    </ligand>
</feature>
<dbReference type="InterPro" id="IPR026596">
    <property type="entry name" value="IspD/F"/>
</dbReference>
<dbReference type="SUPFAM" id="SSF69765">
    <property type="entry name" value="IpsF-like"/>
    <property type="match status" value="1"/>
</dbReference>
<dbReference type="InterPro" id="IPR036571">
    <property type="entry name" value="MECDP_synthase_sf"/>
</dbReference>
<dbReference type="GO" id="GO:0008685">
    <property type="term" value="F:2-C-methyl-D-erythritol 2,4-cyclodiphosphate synthase activity"/>
    <property type="evidence" value="ECO:0007669"/>
    <property type="project" value="UniProtKB-EC"/>
</dbReference>
<keyword evidence="12 14" id="KW-0456">Lyase</keyword>
<evidence type="ECO:0000256" key="4">
    <source>
        <dbReference type="ARBA" id="ARBA00004709"/>
    </source>
</evidence>
<accession>A0ABV7XCW4</accession>
<gene>
    <name evidence="14" type="primary">ispDF</name>
    <name evidence="16" type="ORF">ACFOMD_13890</name>
</gene>
<dbReference type="NCBIfam" id="NF006899">
    <property type="entry name" value="PRK09382.1"/>
    <property type="match status" value="1"/>
</dbReference>
<evidence type="ECO:0000256" key="6">
    <source>
        <dbReference type="ARBA" id="ARBA00008480"/>
    </source>
</evidence>
<feature type="binding site" evidence="14">
    <location>
        <begin position="256"/>
        <end position="257"/>
    </location>
    <ligand>
        <name>4-CDP-2-C-methyl-D-erythritol 2-phosphate</name>
        <dbReference type="ChEBI" id="CHEBI:57919"/>
    </ligand>
</feature>
<evidence type="ECO:0000256" key="10">
    <source>
        <dbReference type="ARBA" id="ARBA00022723"/>
    </source>
</evidence>
<dbReference type="CDD" id="cd02516">
    <property type="entry name" value="CDP-ME_synthetase"/>
    <property type="match status" value="1"/>
</dbReference>
<dbReference type="InterPro" id="IPR020555">
    <property type="entry name" value="MECDP_synthase_CS"/>
</dbReference>
<dbReference type="NCBIfam" id="TIGR00151">
    <property type="entry name" value="ispF"/>
    <property type="match status" value="1"/>
</dbReference>
<reference evidence="17" key="1">
    <citation type="journal article" date="2019" name="Int. J. Syst. Evol. Microbiol.">
        <title>The Global Catalogue of Microorganisms (GCM) 10K type strain sequencing project: providing services to taxonomists for standard genome sequencing and annotation.</title>
        <authorList>
            <consortium name="The Broad Institute Genomics Platform"/>
            <consortium name="The Broad Institute Genome Sequencing Center for Infectious Disease"/>
            <person name="Wu L."/>
            <person name="Ma J."/>
        </authorList>
    </citation>
    <scope>NUCLEOTIDE SEQUENCE [LARGE SCALE GENOMIC DNA]</scope>
    <source>
        <strain evidence="17">KCTC 42644</strain>
    </source>
</reference>
<keyword evidence="9 14" id="KW-0548">Nucleotidyltransferase</keyword>
<feature type="region of interest" description="2-C-methyl-D-erythritol 4-phosphate cytidylyltransferase" evidence="14">
    <location>
        <begin position="1"/>
        <end position="224"/>
    </location>
</feature>
<dbReference type="EC" id="4.6.1.12" evidence="14"/>
<keyword evidence="10 14" id="KW-0479">Metal-binding</keyword>
<feature type="binding site" evidence="14">
    <location>
        <begin position="278"/>
        <end position="280"/>
    </location>
    <ligand>
        <name>4-CDP-2-C-methyl-D-erythritol 2-phosphate</name>
        <dbReference type="ChEBI" id="CHEBI:57919"/>
    </ligand>
</feature>
<feature type="domain" description="2-C-methyl-D-erythritol 2,4-cyclodiphosphate synthase" evidence="15">
    <location>
        <begin position="224"/>
        <end position="376"/>
    </location>
</feature>
<dbReference type="HAMAP" id="MF_00108">
    <property type="entry name" value="IspD"/>
    <property type="match status" value="1"/>
</dbReference>
<feature type="site" description="Positions MEP for the nucleophilic attack" evidence="14">
    <location>
        <position position="150"/>
    </location>
</feature>
<dbReference type="Proteomes" id="UP001595615">
    <property type="component" value="Unassembled WGS sequence"/>
</dbReference>
<evidence type="ECO:0000313" key="17">
    <source>
        <dbReference type="Proteomes" id="UP001595615"/>
    </source>
</evidence>
<dbReference type="EMBL" id="JBHRXV010000011">
    <property type="protein sequence ID" value="MFC3713666.1"/>
    <property type="molecule type" value="Genomic_DNA"/>
</dbReference>
<evidence type="ECO:0000256" key="3">
    <source>
        <dbReference type="ARBA" id="ARBA00001968"/>
    </source>
</evidence>
<comment type="similarity">
    <text evidence="14">In the N-terminal section; belongs to the IspD/TarI cytidylyltransferase family. IspD subfamily.</text>
</comment>
<evidence type="ECO:0000313" key="16">
    <source>
        <dbReference type="EMBL" id="MFC3713666.1"/>
    </source>
</evidence>
<feature type="site" description="Positions MEP for the nucleophilic attack" evidence="14">
    <location>
        <position position="203"/>
    </location>
</feature>
<dbReference type="Pfam" id="PF02542">
    <property type="entry name" value="YgbB"/>
    <property type="match status" value="1"/>
</dbReference>
<comment type="catalytic activity">
    <reaction evidence="1 14">
        <text>4-CDP-2-C-methyl-D-erythritol 2-phosphate = 2-C-methyl-D-erythritol 2,4-cyclic diphosphate + CMP</text>
        <dbReference type="Rhea" id="RHEA:23864"/>
        <dbReference type="ChEBI" id="CHEBI:57919"/>
        <dbReference type="ChEBI" id="CHEBI:58483"/>
        <dbReference type="ChEBI" id="CHEBI:60377"/>
        <dbReference type="EC" id="4.6.1.12"/>
    </reaction>
</comment>
<proteinExistence type="inferred from homology"/>
<dbReference type="GO" id="GO:0050518">
    <property type="term" value="F:2-C-methyl-D-erythritol 4-phosphate cytidylyltransferase activity"/>
    <property type="evidence" value="ECO:0007669"/>
    <property type="project" value="UniProtKB-EC"/>
</dbReference>
<evidence type="ECO:0000256" key="1">
    <source>
        <dbReference type="ARBA" id="ARBA00000200"/>
    </source>
</evidence>
<evidence type="ECO:0000256" key="11">
    <source>
        <dbReference type="ARBA" id="ARBA00023229"/>
    </source>
</evidence>
<dbReference type="RefSeq" id="WP_380862383.1">
    <property type="nucleotide sequence ID" value="NZ_JBHRXV010000011.1"/>
</dbReference>
<dbReference type="PROSITE" id="PS01295">
    <property type="entry name" value="ISPD"/>
    <property type="match status" value="1"/>
</dbReference>
<comment type="similarity">
    <text evidence="6">Belongs to the IspF family.</text>
</comment>